<keyword evidence="2" id="KW-0645">Protease</keyword>
<dbReference type="Gene3D" id="2.120.10.30">
    <property type="entry name" value="TolB, C-terminal domain"/>
    <property type="match status" value="2"/>
</dbReference>
<dbReference type="Gene3D" id="3.40.50.1820">
    <property type="entry name" value="alpha/beta hydrolase"/>
    <property type="match status" value="1"/>
</dbReference>
<organism evidence="4 5">
    <name type="scientific">Cryobacterium melibiosiphilum</name>
    <dbReference type="NCBI Taxonomy" id="995039"/>
    <lineage>
        <taxon>Bacteria</taxon>
        <taxon>Bacillati</taxon>
        <taxon>Actinomycetota</taxon>
        <taxon>Actinomycetes</taxon>
        <taxon>Micrococcales</taxon>
        <taxon>Microbacteriaceae</taxon>
        <taxon>Cryobacterium</taxon>
    </lineage>
</organism>
<dbReference type="GO" id="GO:0006508">
    <property type="term" value="P:proteolysis"/>
    <property type="evidence" value="ECO:0007669"/>
    <property type="project" value="InterPro"/>
</dbReference>
<dbReference type="EMBL" id="QZVS01000075">
    <property type="protein sequence ID" value="RJT89246.1"/>
    <property type="molecule type" value="Genomic_DNA"/>
</dbReference>
<feature type="domain" description="Peptidase S9 prolyl oligopeptidase catalytic" evidence="3">
    <location>
        <begin position="506"/>
        <end position="708"/>
    </location>
</feature>
<sequence>MQPPDLPLLRSVSRPSLHPDGLQAVVAVTRPDFISDDYVGQLWVVGLAAPHAEAAPTGTAPTADCAVPRRLTRGHRDTAPRYSPDGRLLAFLRAGPKTPAQLFVVAAAGGEPVPVTHAPLGVSEFRWNPDSTHLGFLARVPETGRYGTVPGLESGSEPPRRVTTLRFRSNGVGYVSDKRTHVFLVAVPDVWGEPTPEHAPAADDDAGEGALSAAAASAERTLWLGFPEARLLSSGDFDHAGLCFSPDGSRILTISARHDGRDGDLCSELVEILTDPASDGPRLPERVVLDASANLSIDLIEWAADGSIVLLATHVGVDGRDFVGRGTALYRVERGNTGGPVRLTDPEAVSFDAAAGLSVTVDGRVLAHRQHRGTVQLVGISYDGTMTTITDRELVVTGHDLRGDTVVLSYEDALSRGDIALVSVAPRAGASSVPRADVARPRRLSDFSLALRAAGVAPARDLVVTTRDGRTVHGWVLTPTGPGPHPVLLTIHGGPFAQYTVGMLDEAQILVDAGYAVVMCNPRGSAGYGQEHGRSIRQRLGTVDEWDVLDFLAGALAADRRLDPTRLGIMGGSYGGFLTAWIIAHDHRFAASIVERGFLDPDAFMGTSDIGDFFGQEYVGTDPERMRAQSPQAQVADVRTPTLLIHSSQDLRCPQAQSERYYAALKRGGVPTELVLFPGENHDLTRTGSPRHRLQRFTIVLDWWARYLPTSRNPRQASS</sequence>
<dbReference type="GO" id="GO:0004252">
    <property type="term" value="F:serine-type endopeptidase activity"/>
    <property type="evidence" value="ECO:0007669"/>
    <property type="project" value="TreeGrafter"/>
</dbReference>
<dbReference type="Pfam" id="PF00326">
    <property type="entry name" value="Peptidase_S9"/>
    <property type="match status" value="1"/>
</dbReference>
<evidence type="ECO:0000259" key="3">
    <source>
        <dbReference type="Pfam" id="PF00326"/>
    </source>
</evidence>
<dbReference type="SUPFAM" id="SSF82171">
    <property type="entry name" value="DPP6 N-terminal domain-like"/>
    <property type="match status" value="1"/>
</dbReference>
<dbReference type="Pfam" id="PF07676">
    <property type="entry name" value="PD40"/>
    <property type="match status" value="1"/>
</dbReference>
<evidence type="ECO:0000313" key="5">
    <source>
        <dbReference type="Proteomes" id="UP000272015"/>
    </source>
</evidence>
<dbReference type="AlphaFoldDB" id="A0A3A5MTG1"/>
<keyword evidence="1" id="KW-0378">Hydrolase</keyword>
<evidence type="ECO:0000256" key="1">
    <source>
        <dbReference type="ARBA" id="ARBA00022801"/>
    </source>
</evidence>
<dbReference type="InterPro" id="IPR011659">
    <property type="entry name" value="WD40"/>
</dbReference>
<protein>
    <submittedName>
        <fullName evidence="4">S9 family peptidase</fullName>
    </submittedName>
</protein>
<accession>A0A3A5MTG1</accession>
<keyword evidence="5" id="KW-1185">Reference proteome</keyword>
<dbReference type="RefSeq" id="WP_119973780.1">
    <property type="nucleotide sequence ID" value="NZ_JBHSQA010000013.1"/>
</dbReference>
<evidence type="ECO:0000256" key="2">
    <source>
        <dbReference type="ARBA" id="ARBA00022825"/>
    </source>
</evidence>
<dbReference type="PANTHER" id="PTHR42776:SF27">
    <property type="entry name" value="DIPEPTIDYL PEPTIDASE FAMILY MEMBER 6"/>
    <property type="match status" value="1"/>
</dbReference>
<dbReference type="InterPro" id="IPR011042">
    <property type="entry name" value="6-blade_b-propeller_TolB-like"/>
</dbReference>
<dbReference type="InterPro" id="IPR029058">
    <property type="entry name" value="AB_hydrolase_fold"/>
</dbReference>
<evidence type="ECO:0000313" key="4">
    <source>
        <dbReference type="EMBL" id="RJT89246.1"/>
    </source>
</evidence>
<name>A0A3A5MTG1_9MICO</name>
<dbReference type="Proteomes" id="UP000272015">
    <property type="component" value="Unassembled WGS sequence"/>
</dbReference>
<comment type="caution">
    <text evidence="4">The sequence shown here is derived from an EMBL/GenBank/DDBJ whole genome shotgun (WGS) entry which is preliminary data.</text>
</comment>
<dbReference type="OrthoDB" id="262125at2"/>
<dbReference type="PANTHER" id="PTHR42776">
    <property type="entry name" value="SERINE PEPTIDASE S9 FAMILY MEMBER"/>
    <property type="match status" value="1"/>
</dbReference>
<dbReference type="InterPro" id="IPR001375">
    <property type="entry name" value="Peptidase_S9_cat"/>
</dbReference>
<gene>
    <name evidence="4" type="ORF">D6T64_07485</name>
</gene>
<keyword evidence="2" id="KW-0720">Serine protease</keyword>
<reference evidence="4 5" key="1">
    <citation type="submission" date="2018-09" db="EMBL/GenBank/DDBJ databases">
        <title>Novel species of Cryobacterium.</title>
        <authorList>
            <person name="Liu Q."/>
            <person name="Xin Y.-H."/>
        </authorList>
    </citation>
    <scope>NUCLEOTIDE SEQUENCE [LARGE SCALE GENOMIC DNA]</scope>
    <source>
        <strain evidence="4 5">Hh39</strain>
    </source>
</reference>
<dbReference type="SUPFAM" id="SSF53474">
    <property type="entry name" value="alpha/beta-Hydrolases"/>
    <property type="match status" value="1"/>
</dbReference>
<proteinExistence type="predicted"/>